<evidence type="ECO:0000256" key="1">
    <source>
        <dbReference type="SAM" id="MobiDB-lite"/>
    </source>
</evidence>
<feature type="region of interest" description="Disordered" evidence="1">
    <location>
        <begin position="124"/>
        <end position="146"/>
    </location>
</feature>
<reference evidence="2 3" key="1">
    <citation type="submission" date="2014-07" db="EMBL/GenBank/DDBJ databases">
        <title>Expanding our view of genomic diversity in Candidatus Accumulibacter clades.</title>
        <authorList>
            <person name="Skennerton C.T."/>
            <person name="Barr J.J."/>
            <person name="Slater F.R."/>
            <person name="Bond P.L."/>
            <person name="Tyson G.W."/>
        </authorList>
    </citation>
    <scope>NUCLEOTIDE SEQUENCE [LARGE SCALE GENOMIC DNA]</scope>
    <source>
        <strain evidence="3">SK-01</strain>
    </source>
</reference>
<gene>
    <name evidence="2" type="ORF">CAPSK01_004279</name>
</gene>
<proteinExistence type="predicted"/>
<organism evidence="2 3">
    <name type="scientific">Candidatus Accumulibacter vicinus</name>
    <dbReference type="NCBI Taxonomy" id="2954382"/>
    <lineage>
        <taxon>Bacteria</taxon>
        <taxon>Pseudomonadati</taxon>
        <taxon>Pseudomonadota</taxon>
        <taxon>Betaproteobacteria</taxon>
        <taxon>Candidatus Accumulibacter</taxon>
    </lineage>
</organism>
<evidence type="ECO:0000313" key="2">
    <source>
        <dbReference type="EMBL" id="KFB66390.1"/>
    </source>
</evidence>
<protein>
    <submittedName>
        <fullName evidence="2">Uncharacterized protein</fullName>
    </submittedName>
</protein>
<dbReference type="AlphaFoldDB" id="A0A084XV96"/>
<dbReference type="EMBL" id="JDSS02000043">
    <property type="protein sequence ID" value="KFB66390.1"/>
    <property type="molecule type" value="Genomic_DNA"/>
</dbReference>
<name>A0A084XV96_9PROT</name>
<sequence>MIDLRAAVEQEARALFRSADAAVHRAGVDHEVMVGAVEPVTGKELDLTPQRIALVEIAGNHRQVGVGDQLRMLQQTRQRRAGQHRLEARQGARIGPLLEDRQQEIEQVFTDTVRHEILEHRQPAVEPAGSERRAARRTGDTDEAAHADGFGVENSEQLDQCSAVGCVGLVARRHRRFVERAQPELCGDGAIGLEQGLGKTLRERIVAPLAFAEAQQFADQTAARM</sequence>
<comment type="caution">
    <text evidence="2">The sequence shown here is derived from an EMBL/GenBank/DDBJ whole genome shotgun (WGS) entry which is preliminary data.</text>
</comment>
<accession>A0A084XV96</accession>
<evidence type="ECO:0000313" key="3">
    <source>
        <dbReference type="Proteomes" id="UP000019812"/>
    </source>
</evidence>
<dbReference type="Proteomes" id="UP000019812">
    <property type="component" value="Unassembled WGS sequence"/>
</dbReference>